<dbReference type="RefSeq" id="WP_382408703.1">
    <property type="nucleotide sequence ID" value="NZ_JBHSGU010000005.1"/>
</dbReference>
<organism evidence="1 2">
    <name type="scientific">Glaciecola siphonariae</name>
    <dbReference type="NCBI Taxonomy" id="521012"/>
    <lineage>
        <taxon>Bacteria</taxon>
        <taxon>Pseudomonadati</taxon>
        <taxon>Pseudomonadota</taxon>
        <taxon>Gammaproteobacteria</taxon>
        <taxon>Alteromonadales</taxon>
        <taxon>Alteromonadaceae</taxon>
        <taxon>Glaciecola</taxon>
    </lineage>
</organism>
<protein>
    <submittedName>
        <fullName evidence="1">Uncharacterized protein</fullName>
    </submittedName>
</protein>
<dbReference type="EMBL" id="JBHSGU010000005">
    <property type="protein sequence ID" value="MFC4700818.1"/>
    <property type="molecule type" value="Genomic_DNA"/>
</dbReference>
<sequence>MARGCYKPNKNLYNTLLNQGRVVYTVTGIRDLLLKSGKEKRNKSDMRRWINGQFKTLLKHGLIESSPSIGKRAQFNNTDKLFDTNENIEFNEQAIEQMIPLNQLTMLKKRLRNYQMDILISSGETKECEEIAELIPAMRNKVQKQYNVAKENNIELIGRIKVLETLISEFE</sequence>
<proteinExistence type="predicted"/>
<reference evidence="2" key="1">
    <citation type="journal article" date="2019" name="Int. J. Syst. Evol. Microbiol.">
        <title>The Global Catalogue of Microorganisms (GCM) 10K type strain sequencing project: providing services to taxonomists for standard genome sequencing and annotation.</title>
        <authorList>
            <consortium name="The Broad Institute Genomics Platform"/>
            <consortium name="The Broad Institute Genome Sequencing Center for Infectious Disease"/>
            <person name="Wu L."/>
            <person name="Ma J."/>
        </authorList>
    </citation>
    <scope>NUCLEOTIDE SEQUENCE [LARGE SCALE GENOMIC DNA]</scope>
    <source>
        <strain evidence="2">KACC 12507</strain>
    </source>
</reference>
<comment type="caution">
    <text evidence="1">The sequence shown here is derived from an EMBL/GenBank/DDBJ whole genome shotgun (WGS) entry which is preliminary data.</text>
</comment>
<evidence type="ECO:0000313" key="2">
    <source>
        <dbReference type="Proteomes" id="UP001595897"/>
    </source>
</evidence>
<gene>
    <name evidence="1" type="ORF">ACFO4O_11660</name>
</gene>
<name>A0ABV9LZF6_9ALTE</name>
<accession>A0ABV9LZF6</accession>
<dbReference type="Proteomes" id="UP001595897">
    <property type="component" value="Unassembled WGS sequence"/>
</dbReference>
<evidence type="ECO:0000313" key="1">
    <source>
        <dbReference type="EMBL" id="MFC4700818.1"/>
    </source>
</evidence>
<keyword evidence="2" id="KW-1185">Reference proteome</keyword>